<accession>A0A2J6TWT4</accession>
<dbReference type="InParanoid" id="A0A2J6TWT4"/>
<evidence type="ECO:0000256" key="1">
    <source>
        <dbReference type="SAM" id="MobiDB-lite"/>
    </source>
</evidence>
<name>A0A2J6TWT4_9HELO</name>
<keyword evidence="3" id="KW-1185">Reference proteome</keyword>
<reference evidence="2 3" key="1">
    <citation type="submission" date="2016-04" db="EMBL/GenBank/DDBJ databases">
        <title>A degradative enzymes factory behind the ericoid mycorrhizal symbiosis.</title>
        <authorList>
            <consortium name="DOE Joint Genome Institute"/>
            <person name="Martino E."/>
            <person name="Morin E."/>
            <person name="Grelet G."/>
            <person name="Kuo A."/>
            <person name="Kohler A."/>
            <person name="Daghino S."/>
            <person name="Barry K."/>
            <person name="Choi C."/>
            <person name="Cichocki N."/>
            <person name="Clum A."/>
            <person name="Copeland A."/>
            <person name="Hainaut M."/>
            <person name="Haridas S."/>
            <person name="Labutti K."/>
            <person name="Lindquist E."/>
            <person name="Lipzen A."/>
            <person name="Khouja H.-R."/>
            <person name="Murat C."/>
            <person name="Ohm R."/>
            <person name="Olson A."/>
            <person name="Spatafora J."/>
            <person name="Veneault-Fourrey C."/>
            <person name="Henrissat B."/>
            <person name="Grigoriev I."/>
            <person name="Martin F."/>
            <person name="Perotto S."/>
        </authorList>
    </citation>
    <scope>NUCLEOTIDE SEQUENCE [LARGE SCALE GENOMIC DNA]</scope>
    <source>
        <strain evidence="2 3">E</strain>
    </source>
</reference>
<gene>
    <name evidence="2" type="ORF">K444DRAFT_606432</name>
</gene>
<proteinExistence type="predicted"/>
<dbReference type="EMBL" id="KZ613740">
    <property type="protein sequence ID" value="PMD67496.1"/>
    <property type="molecule type" value="Genomic_DNA"/>
</dbReference>
<dbReference type="AlphaFoldDB" id="A0A2J6TWT4"/>
<dbReference type="RefSeq" id="XP_024744400.1">
    <property type="nucleotide sequence ID" value="XM_024878990.1"/>
</dbReference>
<dbReference type="Proteomes" id="UP000235371">
    <property type="component" value="Unassembled WGS sequence"/>
</dbReference>
<feature type="compositionally biased region" description="Basic residues" evidence="1">
    <location>
        <begin position="1"/>
        <end position="19"/>
    </location>
</feature>
<protein>
    <submittedName>
        <fullName evidence="2">Uncharacterized protein</fullName>
    </submittedName>
</protein>
<evidence type="ECO:0000313" key="2">
    <source>
        <dbReference type="EMBL" id="PMD67496.1"/>
    </source>
</evidence>
<dbReference type="GeneID" id="36587067"/>
<evidence type="ECO:0000313" key="3">
    <source>
        <dbReference type="Proteomes" id="UP000235371"/>
    </source>
</evidence>
<feature type="region of interest" description="Disordered" evidence="1">
    <location>
        <begin position="1"/>
        <end position="69"/>
    </location>
</feature>
<feature type="compositionally biased region" description="Acidic residues" evidence="1">
    <location>
        <begin position="31"/>
        <end position="41"/>
    </location>
</feature>
<organism evidence="2 3">
    <name type="scientific">Hyaloscypha bicolor E</name>
    <dbReference type="NCBI Taxonomy" id="1095630"/>
    <lineage>
        <taxon>Eukaryota</taxon>
        <taxon>Fungi</taxon>
        <taxon>Dikarya</taxon>
        <taxon>Ascomycota</taxon>
        <taxon>Pezizomycotina</taxon>
        <taxon>Leotiomycetes</taxon>
        <taxon>Helotiales</taxon>
        <taxon>Hyaloscyphaceae</taxon>
        <taxon>Hyaloscypha</taxon>
        <taxon>Hyaloscypha bicolor</taxon>
    </lineage>
</organism>
<sequence length="173" mass="19618">MSSRRTHSSRRTQQRRTTHTHMGSSRTNEVTFEEEEEEEYIDNPMHDFDDEDTFSGPNGAGSTGKPMSRRDYEAQATVFDFHSRSSANPAVQQSGAQRFAQGSSYGAVVEGDFWKCFPCNDNGTVDAYFVKNCPRPYCNRPRGIRGTFETVWRCAICNDPIDARLGTCYRGCR</sequence>